<dbReference type="STRING" id="758825.SAMN02982985_01304"/>
<accession>A0A1I4K5N0</accession>
<feature type="domain" description="STAS" evidence="1">
    <location>
        <begin position="380"/>
        <end position="445"/>
    </location>
</feature>
<dbReference type="OrthoDB" id="5298269at2"/>
<keyword evidence="3" id="KW-1185">Reference proteome</keyword>
<dbReference type="Pfam" id="PF01740">
    <property type="entry name" value="STAS"/>
    <property type="match status" value="1"/>
</dbReference>
<dbReference type="EMBL" id="FOTW01000007">
    <property type="protein sequence ID" value="SFL74054.1"/>
    <property type="molecule type" value="Genomic_DNA"/>
</dbReference>
<reference evidence="2 3" key="1">
    <citation type="submission" date="2016-10" db="EMBL/GenBank/DDBJ databases">
        <authorList>
            <person name="de Groot N.N."/>
        </authorList>
    </citation>
    <scope>NUCLEOTIDE SEQUENCE [LARGE SCALE GENOMIC DNA]</scope>
    <source>
        <strain evidence="2 3">ATCC 43154</strain>
    </source>
</reference>
<evidence type="ECO:0000313" key="3">
    <source>
        <dbReference type="Proteomes" id="UP000199470"/>
    </source>
</evidence>
<dbReference type="InterPro" id="IPR036513">
    <property type="entry name" value="STAS_dom_sf"/>
</dbReference>
<name>A0A1I4K5N0_9BURK</name>
<dbReference type="Gene3D" id="3.30.750.24">
    <property type="entry name" value="STAS domain"/>
    <property type="match status" value="1"/>
</dbReference>
<gene>
    <name evidence="2" type="ORF">SAMN02982985_01304</name>
</gene>
<evidence type="ECO:0000313" key="2">
    <source>
        <dbReference type="EMBL" id="SFL74054.1"/>
    </source>
</evidence>
<dbReference type="SUPFAM" id="SSF52091">
    <property type="entry name" value="SpoIIaa-like"/>
    <property type="match status" value="1"/>
</dbReference>
<dbReference type="InterPro" id="IPR002645">
    <property type="entry name" value="STAS_dom"/>
</dbReference>
<evidence type="ECO:0000259" key="1">
    <source>
        <dbReference type="Pfam" id="PF01740"/>
    </source>
</evidence>
<dbReference type="AlphaFoldDB" id="A0A1I4K5N0"/>
<organism evidence="2 3">
    <name type="scientific">Rugamonas rubra</name>
    <dbReference type="NCBI Taxonomy" id="758825"/>
    <lineage>
        <taxon>Bacteria</taxon>
        <taxon>Pseudomonadati</taxon>
        <taxon>Pseudomonadota</taxon>
        <taxon>Betaproteobacteria</taxon>
        <taxon>Burkholderiales</taxon>
        <taxon>Oxalobacteraceae</taxon>
        <taxon>Telluria group</taxon>
        <taxon>Rugamonas</taxon>
    </lineage>
</organism>
<protein>
    <recommendedName>
        <fullName evidence="1">STAS domain-containing protein</fullName>
    </recommendedName>
</protein>
<sequence length="447" mass="46400">MGLFSLFKKNARPAAGAAKAEAEAEPDARLAADSEALRHNSQALQRDIARATAMKIDAIESAMELDIFAEADAEPAWRGRPRPAAGAANGCAGAGDGATLPLLEQHSTALLGGAELPAAPPHSAPVVEESAILYANGQAELAEQMLQASLAAQAGAEPGQRDRTVWWLLFDLYQLGGRQERFDDLSIDYASVFETSPPAWRAAAPAAAWAGVAPGAVLAGPLDQRLAPQLERLAALAKGGGPLRLELGGLEAATAAGCALLLPALRALQAGGRELVVTGAAELAGRLRAPLRVGQRDDGAAPWLLLLELLQLLGREKDFEECAMDYCVTFEVSPPSYAAAPKVATAAPQPSAAAAERFVLPALVGGADAAALLAAVRGYAEGRGGLVFDCSRLARIEFGAAHQLVAALQALAAAGKKLELRDLNHPVAALLRLLGCADIAKIYPHRY</sequence>
<dbReference type="Proteomes" id="UP000199470">
    <property type="component" value="Unassembled WGS sequence"/>
</dbReference>
<proteinExistence type="predicted"/>